<dbReference type="GO" id="GO:0061503">
    <property type="term" value="F:tRNA threonylcarbamoyladenosine dehydratase"/>
    <property type="evidence" value="ECO:0007669"/>
    <property type="project" value="TreeGrafter"/>
</dbReference>
<protein>
    <submittedName>
        <fullName evidence="2">Thiamine biosynthesis protein ThiF</fullName>
    </submittedName>
</protein>
<evidence type="ECO:0000259" key="1">
    <source>
        <dbReference type="Pfam" id="PF00899"/>
    </source>
</evidence>
<feature type="domain" description="THIF-type NAD/FAD binding fold" evidence="1">
    <location>
        <begin position="17"/>
        <end position="200"/>
    </location>
</feature>
<evidence type="ECO:0000313" key="3">
    <source>
        <dbReference type="Proteomes" id="UP000070383"/>
    </source>
</evidence>
<dbReference type="NCBIfam" id="NF006395">
    <property type="entry name" value="PRK08644.1"/>
    <property type="match status" value="1"/>
</dbReference>
<dbReference type="STRING" id="33036.HMPREF3200_00865"/>
<accession>A0A133KF62</accession>
<evidence type="ECO:0000313" key="2">
    <source>
        <dbReference type="EMBL" id="KWZ78202.1"/>
    </source>
</evidence>
<organism evidence="2 3">
    <name type="scientific">Anaerococcus tetradius</name>
    <dbReference type="NCBI Taxonomy" id="33036"/>
    <lineage>
        <taxon>Bacteria</taxon>
        <taxon>Bacillati</taxon>
        <taxon>Bacillota</taxon>
        <taxon>Tissierellia</taxon>
        <taxon>Tissierellales</taxon>
        <taxon>Peptoniphilaceae</taxon>
        <taxon>Anaerococcus</taxon>
    </lineage>
</organism>
<dbReference type="OrthoDB" id="9804286at2"/>
<comment type="caution">
    <text evidence="2">The sequence shown here is derived from an EMBL/GenBank/DDBJ whole genome shotgun (WGS) entry which is preliminary data.</text>
</comment>
<dbReference type="InterPro" id="IPR012729">
    <property type="entry name" value="ThiF_fam2"/>
</dbReference>
<reference evidence="3" key="1">
    <citation type="submission" date="2016-01" db="EMBL/GenBank/DDBJ databases">
        <authorList>
            <person name="Mitreva M."/>
            <person name="Pepin K.H."/>
            <person name="Mihindukulasuriya K.A."/>
            <person name="Fulton R."/>
            <person name="Fronick C."/>
            <person name="O'Laughlin M."/>
            <person name="Miner T."/>
            <person name="Herter B."/>
            <person name="Rosa B.A."/>
            <person name="Cordes M."/>
            <person name="Tomlinson C."/>
            <person name="Wollam A."/>
            <person name="Palsikar V.B."/>
            <person name="Mardis E.R."/>
            <person name="Wilson R.K."/>
        </authorList>
    </citation>
    <scope>NUCLEOTIDE SEQUENCE [LARGE SCALE GENOMIC DNA]</scope>
    <source>
        <strain evidence="3">MJR8151</strain>
    </source>
</reference>
<sequence length="203" mass="22768">MDLREEILKRQRPEINEILKGASVSILGCGGLGSNIAMELSRCGLGSVYLYDFDKVEYSNLNRQNYDMNDLGKSKVFQTKKKIEETIPYTKVFAEEIKISRENLDQLSKKTDIFIEAFDKKEMKALVFDYFLGKKDKKLIMGSGLSGLGSLSDIKIKEIENVTMIGDFKSEVEDGLFLPYVAIVASLEALCAIKIIVGEENGK</sequence>
<dbReference type="PANTHER" id="PTHR43267:SF3">
    <property type="entry name" value="THIF PROTEIN"/>
    <property type="match status" value="1"/>
</dbReference>
<keyword evidence="3" id="KW-1185">Reference proteome</keyword>
<dbReference type="InterPro" id="IPR000594">
    <property type="entry name" value="ThiF_NAD_FAD-bd"/>
</dbReference>
<dbReference type="RefSeq" id="WP_060929306.1">
    <property type="nucleotide sequence ID" value="NZ_CAMPUE010000017.1"/>
</dbReference>
<dbReference type="Proteomes" id="UP000070383">
    <property type="component" value="Unassembled WGS sequence"/>
</dbReference>
<dbReference type="PATRIC" id="fig|33036.3.peg.858"/>
<name>A0A133KF62_9FIRM</name>
<dbReference type="SUPFAM" id="SSF69572">
    <property type="entry name" value="Activating enzymes of the ubiquitin-like proteins"/>
    <property type="match status" value="1"/>
</dbReference>
<dbReference type="NCBIfam" id="TIGR02354">
    <property type="entry name" value="thiF_fam2"/>
    <property type="match status" value="1"/>
</dbReference>
<dbReference type="Gene3D" id="3.40.50.720">
    <property type="entry name" value="NAD(P)-binding Rossmann-like Domain"/>
    <property type="match status" value="1"/>
</dbReference>
<dbReference type="PANTHER" id="PTHR43267">
    <property type="entry name" value="TRNA THREONYLCARBAMOYLADENOSINE DEHYDRATASE"/>
    <property type="match status" value="1"/>
</dbReference>
<dbReference type="GO" id="GO:0008641">
    <property type="term" value="F:ubiquitin-like modifier activating enzyme activity"/>
    <property type="evidence" value="ECO:0007669"/>
    <property type="project" value="InterPro"/>
</dbReference>
<dbReference type="Pfam" id="PF00899">
    <property type="entry name" value="ThiF"/>
    <property type="match status" value="1"/>
</dbReference>
<gene>
    <name evidence="2" type="ORF">HMPREF3200_00865</name>
</gene>
<proteinExistence type="predicted"/>
<dbReference type="InterPro" id="IPR035985">
    <property type="entry name" value="Ubiquitin-activating_enz"/>
</dbReference>
<dbReference type="EMBL" id="LRPM01000031">
    <property type="protein sequence ID" value="KWZ78202.1"/>
    <property type="molecule type" value="Genomic_DNA"/>
</dbReference>
<dbReference type="InterPro" id="IPR045886">
    <property type="entry name" value="ThiF/MoeB/HesA"/>
</dbReference>
<dbReference type="GO" id="GO:0061504">
    <property type="term" value="P:cyclic threonylcarbamoyladenosine biosynthetic process"/>
    <property type="evidence" value="ECO:0007669"/>
    <property type="project" value="TreeGrafter"/>
</dbReference>
<dbReference type="AlphaFoldDB" id="A0A133KF62"/>